<reference evidence="3" key="1">
    <citation type="submission" date="2017-02" db="UniProtKB">
        <authorList>
            <consortium name="WormBaseParasite"/>
        </authorList>
    </citation>
    <scope>IDENTIFICATION</scope>
</reference>
<proteinExistence type="predicted"/>
<dbReference type="WBParaSite" id="ALUE_0001304601-mRNA-1">
    <property type="protein sequence ID" value="ALUE_0001304601-mRNA-1"/>
    <property type="gene ID" value="ALUE_0001304601"/>
</dbReference>
<accession>A0A0M3I7B0</accession>
<name>A0A0M3I7B0_ASCLU</name>
<dbReference type="Proteomes" id="UP000036681">
    <property type="component" value="Unplaced"/>
</dbReference>
<keyword evidence="2" id="KW-1185">Reference proteome</keyword>
<sequence>MLAGSSAAGGMLNYPAMLPGQDLAHHMSAGLDFAASYNPQLASEPLLGGFIAPRMGTLILAHQQPIYGKEVKEAKDVAGEESRYEALEGLPSVSGGEPPMKKTKNE</sequence>
<feature type="region of interest" description="Disordered" evidence="1">
    <location>
        <begin position="79"/>
        <end position="106"/>
    </location>
</feature>
<evidence type="ECO:0000313" key="2">
    <source>
        <dbReference type="Proteomes" id="UP000036681"/>
    </source>
</evidence>
<evidence type="ECO:0000256" key="1">
    <source>
        <dbReference type="SAM" id="MobiDB-lite"/>
    </source>
</evidence>
<protein>
    <submittedName>
        <fullName evidence="3">STAB1</fullName>
    </submittedName>
</protein>
<dbReference type="AlphaFoldDB" id="A0A0M3I7B0"/>
<evidence type="ECO:0000313" key="3">
    <source>
        <dbReference type="WBParaSite" id="ALUE_0001304601-mRNA-1"/>
    </source>
</evidence>
<organism evidence="2 3">
    <name type="scientific">Ascaris lumbricoides</name>
    <name type="common">Giant roundworm</name>
    <dbReference type="NCBI Taxonomy" id="6252"/>
    <lineage>
        <taxon>Eukaryota</taxon>
        <taxon>Metazoa</taxon>
        <taxon>Ecdysozoa</taxon>
        <taxon>Nematoda</taxon>
        <taxon>Chromadorea</taxon>
        <taxon>Rhabditida</taxon>
        <taxon>Spirurina</taxon>
        <taxon>Ascaridomorpha</taxon>
        <taxon>Ascaridoidea</taxon>
        <taxon>Ascarididae</taxon>
        <taxon>Ascaris</taxon>
    </lineage>
</organism>